<dbReference type="EMBL" id="JADCNL010000007">
    <property type="protein sequence ID" value="KAG0473230.1"/>
    <property type="molecule type" value="Genomic_DNA"/>
</dbReference>
<name>A0A835UUS1_VANPL</name>
<organism evidence="1 2">
    <name type="scientific">Vanilla planifolia</name>
    <name type="common">Vanilla</name>
    <dbReference type="NCBI Taxonomy" id="51239"/>
    <lineage>
        <taxon>Eukaryota</taxon>
        <taxon>Viridiplantae</taxon>
        <taxon>Streptophyta</taxon>
        <taxon>Embryophyta</taxon>
        <taxon>Tracheophyta</taxon>
        <taxon>Spermatophyta</taxon>
        <taxon>Magnoliopsida</taxon>
        <taxon>Liliopsida</taxon>
        <taxon>Asparagales</taxon>
        <taxon>Orchidaceae</taxon>
        <taxon>Vanilloideae</taxon>
        <taxon>Vanilleae</taxon>
        <taxon>Vanilla</taxon>
    </lineage>
</organism>
<accession>A0A835UUS1</accession>
<dbReference type="OrthoDB" id="10252171at2759"/>
<evidence type="ECO:0000313" key="1">
    <source>
        <dbReference type="EMBL" id="KAG0473230.1"/>
    </source>
</evidence>
<gene>
    <name evidence="1" type="ORF">HPP92_015087</name>
</gene>
<sequence>MSFGKRLIVGLVLLEEPPKSIGLKNSHKNSQGNTSMNEFKVLYCQVINSVIDEVSDMVGALLFPALLLFRNNDLSGAVWEMESHYAPKGPTINFLFSSFLY</sequence>
<comment type="caution">
    <text evidence="1">The sequence shown here is derived from an EMBL/GenBank/DDBJ whole genome shotgun (WGS) entry which is preliminary data.</text>
</comment>
<proteinExistence type="predicted"/>
<dbReference type="AlphaFoldDB" id="A0A835UUS1"/>
<evidence type="ECO:0000313" key="2">
    <source>
        <dbReference type="Proteomes" id="UP000636800"/>
    </source>
</evidence>
<keyword evidence="2" id="KW-1185">Reference proteome</keyword>
<protein>
    <submittedName>
        <fullName evidence="1">Uncharacterized protein</fullName>
    </submittedName>
</protein>
<reference evidence="1 2" key="1">
    <citation type="journal article" date="2020" name="Nat. Food">
        <title>A phased Vanilla planifolia genome enables genetic improvement of flavour and production.</title>
        <authorList>
            <person name="Hasing T."/>
            <person name="Tang H."/>
            <person name="Brym M."/>
            <person name="Khazi F."/>
            <person name="Huang T."/>
            <person name="Chambers A.H."/>
        </authorList>
    </citation>
    <scope>NUCLEOTIDE SEQUENCE [LARGE SCALE GENOMIC DNA]</scope>
    <source>
        <tissue evidence="1">Leaf</tissue>
    </source>
</reference>
<dbReference type="Proteomes" id="UP000636800">
    <property type="component" value="Chromosome 7"/>
</dbReference>